<dbReference type="RefSeq" id="WP_109825033.1">
    <property type="nucleotide sequence ID" value="NZ_CP029494.1"/>
</dbReference>
<keyword evidence="2" id="KW-1185">Reference proteome</keyword>
<organism evidence="1 2">
    <name type="scientific">Deinococcus irradiatisoli</name>
    <dbReference type="NCBI Taxonomy" id="2202254"/>
    <lineage>
        <taxon>Bacteria</taxon>
        <taxon>Thermotogati</taxon>
        <taxon>Deinococcota</taxon>
        <taxon>Deinococci</taxon>
        <taxon>Deinococcales</taxon>
        <taxon>Deinococcaceae</taxon>
        <taxon>Deinococcus</taxon>
    </lineage>
</organism>
<reference evidence="1 2" key="1">
    <citation type="submission" date="2018-05" db="EMBL/GenBank/DDBJ databases">
        <title>Complete Genome Sequence of Deinococcus sp. strain 17bor-2.</title>
        <authorList>
            <person name="Srinivasan S."/>
        </authorList>
    </citation>
    <scope>NUCLEOTIDE SEQUENCE [LARGE SCALE GENOMIC DNA]</scope>
    <source>
        <strain evidence="1 2">17bor-2</strain>
    </source>
</reference>
<sequence>MTPIEQLILKYSVELDTAAEQLNQQGEQAVELTIYGLLSTAEGRPENFRAAVLLFNLALGMQAASAKGVDLGELQAEVITLLERSEA</sequence>
<accession>A0A2Z3JB12</accession>
<protein>
    <submittedName>
        <fullName evidence="1">Uncharacterized protein</fullName>
    </submittedName>
</protein>
<evidence type="ECO:0000313" key="2">
    <source>
        <dbReference type="Proteomes" id="UP000245368"/>
    </source>
</evidence>
<gene>
    <name evidence="1" type="ORF">DKM44_02205</name>
</gene>
<dbReference type="EMBL" id="CP029494">
    <property type="protein sequence ID" value="AWN22192.1"/>
    <property type="molecule type" value="Genomic_DNA"/>
</dbReference>
<dbReference type="KEGG" id="dez:DKM44_02205"/>
<dbReference type="AlphaFoldDB" id="A0A2Z3JB12"/>
<evidence type="ECO:0000313" key="1">
    <source>
        <dbReference type="EMBL" id="AWN22192.1"/>
    </source>
</evidence>
<proteinExistence type="predicted"/>
<dbReference type="Proteomes" id="UP000245368">
    <property type="component" value="Chromosome"/>
</dbReference>
<name>A0A2Z3JB12_9DEIO</name>